<feature type="compositionally biased region" description="Basic residues" evidence="6">
    <location>
        <begin position="854"/>
        <end position="871"/>
    </location>
</feature>
<sequence length="871" mass="97174">MKRRRCRTFSTSDSSDGSASTSFIGSRSRNKSKVPNAHERSAEVFRKDLISAMKVSDSQYIDPDSYYLFTDTWKEEWEKGVQVPANPDTLPQPTLRIIADKVKDVLFTRPRKYIHCSNPDDSELGYVNIREQAAAVCRYDLDDMDIFWLQSLNEELEQMGCEQIDENLMEKAVEVLERQCHENMKHAIATEEGLGIEYDENVICDVCRSPDSEDGNDMVFCDKCNICVHQACYGILKVPEGSWLCRACVVGVPAQCIFCPKKGGAMKSTKTGTKWAHVSCALWIPEVSIGCPERMEPITKISHIPPSRWGLVCYLCKVKTGACIQCSVKTCITAFHVTCAFEHNLEMKTILGEDDEVRFRSFCLKHSQSQQKPSDAQSPLCWAEEQGQAPSEKTSARAQKLQELEEEFYNLVKVSDVATELGMPTLTVDLIYNYWKLKRKSNFNKPLFPPKEDEEKGLPQPKAENMQSRMSMFMHLRQDLERVRNLCYMITRREKLKLSQNKTQEQIFGLQVQMLNEEAAEGSPLKNALETSLFYPPPRITLKLKMPRSAPEDCRNSSAETDHGPLSPASSSPAHSLGSAPVPPESLEMRVESHPRHAVESSNQCLPSSLGLARGESEDPSPAWTASSPEAYQGQSLGKPLVLQAALHGQSLMGNGEKHSHESEDSSPAWTAPSPEAYQGQSLGKPLVLQAALHGQSLMGNGEKHSHSMLAKANGLESSWSGDSSPKDSSSEMSCGQEAELSPHLASQGSFRKPPAEHFRQSPKESATWWVRTADGLQSRGKPPKSASPREQARGKLLARRSAERAPDQENDGYCPDLELSDSEAEGDGDKEKVRVKREGSGREKQPRDAKRDCRGKRKKLHPFSHSSSHR</sequence>
<proteinExistence type="predicted"/>
<dbReference type="InterPro" id="IPR013083">
    <property type="entry name" value="Znf_RING/FYVE/PHD"/>
</dbReference>
<feature type="region of interest" description="Disordered" evidence="6">
    <location>
        <begin position="714"/>
        <end position="871"/>
    </location>
</feature>
<dbReference type="CDD" id="cd15671">
    <property type="entry name" value="ePHD_JADE"/>
    <property type="match status" value="1"/>
</dbReference>
<feature type="region of interest" description="Disordered" evidence="6">
    <location>
        <begin position="547"/>
        <end position="632"/>
    </location>
</feature>
<reference evidence="9" key="1">
    <citation type="submission" date="2023-12" db="EMBL/GenBank/DDBJ databases">
        <authorList>
            <person name="Brown T."/>
        </authorList>
    </citation>
    <scope>NUCLEOTIDE SEQUENCE</scope>
</reference>
<dbReference type="InterPro" id="IPR050701">
    <property type="entry name" value="Histone_Mod_Regulator"/>
</dbReference>
<evidence type="ECO:0000259" key="8">
    <source>
        <dbReference type="PROSITE" id="PS51805"/>
    </source>
</evidence>
<evidence type="ECO:0000256" key="5">
    <source>
        <dbReference type="PROSITE-ProRule" id="PRU00146"/>
    </source>
</evidence>
<evidence type="ECO:0000256" key="2">
    <source>
        <dbReference type="ARBA" id="ARBA00022737"/>
    </source>
</evidence>
<keyword evidence="2" id="KW-0677">Repeat</keyword>
<feature type="compositionally biased region" description="Basic and acidic residues" evidence="6">
    <location>
        <begin position="550"/>
        <end position="563"/>
    </location>
</feature>
<protein>
    <recommendedName>
        <fullName evidence="11">Protein Jade-3</fullName>
    </recommendedName>
</protein>
<evidence type="ECO:0000313" key="9">
    <source>
        <dbReference type="EMBL" id="CAK6449920.1"/>
    </source>
</evidence>
<dbReference type="PANTHER" id="PTHR13793">
    <property type="entry name" value="PHD FINGER PROTEINS"/>
    <property type="match status" value="1"/>
</dbReference>
<dbReference type="PROSITE" id="PS01359">
    <property type="entry name" value="ZF_PHD_1"/>
    <property type="match status" value="1"/>
</dbReference>
<feature type="region of interest" description="Disordered" evidence="6">
    <location>
        <begin position="1"/>
        <end position="38"/>
    </location>
</feature>
<dbReference type="Gene3D" id="3.30.40.10">
    <property type="entry name" value="Zinc/RING finger domain, C3HC4 (zinc finger)"/>
    <property type="match status" value="2"/>
</dbReference>
<feature type="compositionally biased region" description="Basic and acidic residues" evidence="6">
    <location>
        <begin position="587"/>
        <end position="599"/>
    </location>
</feature>
<evidence type="ECO:0000256" key="4">
    <source>
        <dbReference type="ARBA" id="ARBA00022833"/>
    </source>
</evidence>
<dbReference type="PANTHER" id="PTHR13793:SF27">
    <property type="entry name" value="PROTEIN JADE-3"/>
    <property type="match status" value="1"/>
</dbReference>
<feature type="region of interest" description="Disordered" evidence="6">
    <location>
        <begin position="370"/>
        <end position="395"/>
    </location>
</feature>
<dbReference type="PROSITE" id="PS50016">
    <property type="entry name" value="ZF_PHD_2"/>
    <property type="match status" value="1"/>
</dbReference>
<evidence type="ECO:0000313" key="10">
    <source>
        <dbReference type="Proteomes" id="UP001314169"/>
    </source>
</evidence>
<accession>A0ABP0AKH7</accession>
<dbReference type="InterPro" id="IPR019787">
    <property type="entry name" value="Znf_PHD-finger"/>
</dbReference>
<evidence type="ECO:0000256" key="6">
    <source>
        <dbReference type="SAM" id="MobiDB-lite"/>
    </source>
</evidence>
<dbReference type="InterPro" id="IPR019786">
    <property type="entry name" value="Zinc_finger_PHD-type_CS"/>
</dbReference>
<dbReference type="SUPFAM" id="SSF57903">
    <property type="entry name" value="FYVE/PHD zinc finger"/>
    <property type="match status" value="1"/>
</dbReference>
<dbReference type="Pfam" id="PF13832">
    <property type="entry name" value="zf-HC5HC2H_2"/>
    <property type="match status" value="1"/>
</dbReference>
<dbReference type="Pfam" id="PF13831">
    <property type="entry name" value="PHD_2"/>
    <property type="match status" value="1"/>
</dbReference>
<evidence type="ECO:0000259" key="7">
    <source>
        <dbReference type="PROSITE" id="PS50016"/>
    </source>
</evidence>
<dbReference type="Proteomes" id="UP001314169">
    <property type="component" value="Chromosome X"/>
</dbReference>
<feature type="compositionally biased region" description="Low complexity" evidence="6">
    <location>
        <begin position="9"/>
        <end position="26"/>
    </location>
</feature>
<feature type="domain" description="PHD-type" evidence="7">
    <location>
        <begin position="201"/>
        <end position="251"/>
    </location>
</feature>
<feature type="compositionally biased region" description="Basic and acidic residues" evidence="6">
    <location>
        <begin position="754"/>
        <end position="763"/>
    </location>
</feature>
<dbReference type="InterPro" id="IPR019542">
    <property type="entry name" value="Enhancer_polycomb-like_N"/>
</dbReference>
<name>A0ABP0AKH7_PIPNA</name>
<dbReference type="InterPro" id="IPR001965">
    <property type="entry name" value="Znf_PHD"/>
</dbReference>
<dbReference type="EMBL" id="OY882879">
    <property type="protein sequence ID" value="CAK6449920.1"/>
    <property type="molecule type" value="Genomic_DNA"/>
</dbReference>
<gene>
    <name evidence="9" type="ORF">MPIPNATIZW_LOCUS18226</name>
</gene>
<feature type="domain" description="PHD-type" evidence="8">
    <location>
        <begin position="253"/>
        <end position="367"/>
    </location>
</feature>
<keyword evidence="1" id="KW-0479">Metal-binding</keyword>
<evidence type="ECO:0000256" key="3">
    <source>
        <dbReference type="ARBA" id="ARBA00022771"/>
    </source>
</evidence>
<keyword evidence="3 5" id="KW-0863">Zinc-finger</keyword>
<organism evidence="9 10">
    <name type="scientific">Pipistrellus nathusii</name>
    <name type="common">Nathusius' pipistrelle</name>
    <dbReference type="NCBI Taxonomy" id="59473"/>
    <lineage>
        <taxon>Eukaryota</taxon>
        <taxon>Metazoa</taxon>
        <taxon>Chordata</taxon>
        <taxon>Craniata</taxon>
        <taxon>Vertebrata</taxon>
        <taxon>Euteleostomi</taxon>
        <taxon>Mammalia</taxon>
        <taxon>Eutheria</taxon>
        <taxon>Laurasiatheria</taxon>
        <taxon>Chiroptera</taxon>
        <taxon>Yangochiroptera</taxon>
        <taxon>Vespertilionidae</taxon>
        <taxon>Pipistrellus</taxon>
    </lineage>
</organism>
<feature type="compositionally biased region" description="Low complexity" evidence="6">
    <location>
        <begin position="564"/>
        <end position="580"/>
    </location>
</feature>
<dbReference type="Pfam" id="PF10513">
    <property type="entry name" value="EPL1"/>
    <property type="match status" value="1"/>
</dbReference>
<dbReference type="SMART" id="SM00249">
    <property type="entry name" value="PHD"/>
    <property type="match status" value="2"/>
</dbReference>
<dbReference type="InterPro" id="IPR034732">
    <property type="entry name" value="EPHD"/>
</dbReference>
<keyword evidence="10" id="KW-1185">Reference proteome</keyword>
<feature type="region of interest" description="Disordered" evidence="6">
    <location>
        <begin position="653"/>
        <end position="679"/>
    </location>
</feature>
<evidence type="ECO:0008006" key="11">
    <source>
        <dbReference type="Google" id="ProtNLM"/>
    </source>
</evidence>
<keyword evidence="4" id="KW-0862">Zinc</keyword>
<dbReference type="InterPro" id="IPR011011">
    <property type="entry name" value="Znf_FYVE_PHD"/>
</dbReference>
<evidence type="ECO:0000256" key="1">
    <source>
        <dbReference type="ARBA" id="ARBA00022723"/>
    </source>
</evidence>
<dbReference type="PROSITE" id="PS51805">
    <property type="entry name" value="EPHD"/>
    <property type="match status" value="1"/>
</dbReference>
<feature type="compositionally biased region" description="Basic and acidic residues" evidence="6">
    <location>
        <begin position="828"/>
        <end position="853"/>
    </location>
</feature>